<feature type="region of interest" description="Disordered" evidence="1">
    <location>
        <begin position="187"/>
        <end position="208"/>
    </location>
</feature>
<dbReference type="VEuPathDB" id="VectorBase:AALC636_005003"/>
<sequence>MDGMFINTVQFRFPAGSPNPTWEEIARFLKELDTDLLTMESSYKTAQDRSLYIKFVSSDAMKESLQKNMEQRKFVYNSGKLVNVRMSIAGANMQYVRVFDLPPELGDDQLSLVLGEYGKIDRVIREKFPADLGLDHLHNGIRGVYMEVKRSIPPAIDVAGLRGRVFYDGLKDTCFWCYAEGHRKDSCPQRQAKRSKKKVQQEKPGERSYANIVAGKPIAPAMQIPSDLIEDDIIEVIEEEIDDQDTNETEPEQEQPGPKQGGSEGSTTWTLTADKVERAVQVIKDVIGNSTADQRRAQFAASQSSSGSNSRPRKKCARKMFY</sequence>
<dbReference type="InterPro" id="IPR036875">
    <property type="entry name" value="Znf_CCHC_sf"/>
</dbReference>
<feature type="compositionally biased region" description="Low complexity" evidence="1">
    <location>
        <begin position="297"/>
        <end position="310"/>
    </location>
</feature>
<dbReference type="EMBL" id="GAPW01002643">
    <property type="protein sequence ID" value="JAC10955.1"/>
    <property type="molecule type" value="mRNA"/>
</dbReference>
<evidence type="ECO:0000256" key="1">
    <source>
        <dbReference type="SAM" id="MobiDB-lite"/>
    </source>
</evidence>
<protein>
    <submittedName>
        <fullName evidence="2">Putative l1 ele2 orf1-h 1e-20-j 4</fullName>
    </submittedName>
</protein>
<proteinExistence type="evidence at transcript level"/>
<feature type="compositionally biased region" description="Basic residues" evidence="1">
    <location>
        <begin position="311"/>
        <end position="322"/>
    </location>
</feature>
<dbReference type="VEuPathDB" id="VectorBase:AALFPA_054499"/>
<feature type="region of interest" description="Disordered" evidence="1">
    <location>
        <begin position="289"/>
        <end position="322"/>
    </location>
</feature>
<name>A0A023EPM5_AEDAL</name>
<organism evidence="2">
    <name type="scientific">Aedes albopictus</name>
    <name type="common">Asian tiger mosquito</name>
    <name type="synonym">Stegomyia albopicta</name>
    <dbReference type="NCBI Taxonomy" id="7160"/>
    <lineage>
        <taxon>Eukaryota</taxon>
        <taxon>Metazoa</taxon>
        <taxon>Ecdysozoa</taxon>
        <taxon>Arthropoda</taxon>
        <taxon>Hexapoda</taxon>
        <taxon>Insecta</taxon>
        <taxon>Pterygota</taxon>
        <taxon>Neoptera</taxon>
        <taxon>Endopterygota</taxon>
        <taxon>Diptera</taxon>
        <taxon>Nematocera</taxon>
        <taxon>Culicoidea</taxon>
        <taxon>Culicidae</taxon>
        <taxon>Culicinae</taxon>
        <taxon>Aedini</taxon>
        <taxon>Aedes</taxon>
        <taxon>Stegomyia</taxon>
    </lineage>
</organism>
<feature type="compositionally biased region" description="Acidic residues" evidence="1">
    <location>
        <begin position="241"/>
        <end position="253"/>
    </location>
</feature>
<feature type="region of interest" description="Disordered" evidence="1">
    <location>
        <begin position="241"/>
        <end position="272"/>
    </location>
</feature>
<dbReference type="GO" id="GO:0008270">
    <property type="term" value="F:zinc ion binding"/>
    <property type="evidence" value="ECO:0007669"/>
    <property type="project" value="InterPro"/>
</dbReference>
<reference evidence="2" key="1">
    <citation type="journal article" date="2014" name="PLoS Negl. Trop. Dis.">
        <title>Identification and characterization of seminal fluid proteins in the Asian tiger mosquito, Aedes albopictus.</title>
        <authorList>
            <person name="Boes K.E."/>
            <person name="Ribeiro J.M."/>
            <person name="Wong A."/>
            <person name="Harrington L.C."/>
            <person name="Wolfner M.F."/>
            <person name="Sirot L.K."/>
        </authorList>
    </citation>
    <scope>NUCLEOTIDE SEQUENCE</scope>
    <source>
        <tissue evidence="2">Reproductive organs</tissue>
    </source>
</reference>
<dbReference type="GO" id="GO:0003676">
    <property type="term" value="F:nucleic acid binding"/>
    <property type="evidence" value="ECO:0007669"/>
    <property type="project" value="InterPro"/>
</dbReference>
<dbReference type="SUPFAM" id="SSF57756">
    <property type="entry name" value="Retrovirus zinc finger-like domains"/>
    <property type="match status" value="1"/>
</dbReference>
<dbReference type="VEuPathDB" id="VectorBase:AALF012709"/>
<accession>A0A023EPM5</accession>
<dbReference type="AlphaFoldDB" id="A0A023EPM5"/>
<evidence type="ECO:0000313" key="2">
    <source>
        <dbReference type="EMBL" id="JAC10955.1"/>
    </source>
</evidence>